<feature type="binding site" evidence="8">
    <location>
        <position position="49"/>
    </location>
    <ligand>
        <name>Fe cation</name>
        <dbReference type="ChEBI" id="CHEBI:24875"/>
        <label>1</label>
    </ligand>
</feature>
<dbReference type="EC" id="1.16.3.2" evidence="9"/>
<keyword evidence="9" id="KW-0963">Cytoplasm</keyword>
<feature type="binding site" evidence="8">
    <location>
        <position position="16"/>
    </location>
    <ligand>
        <name>Fe cation</name>
        <dbReference type="ChEBI" id="CHEBI:24875"/>
        <label>1</label>
    </ligand>
</feature>
<dbReference type="InterPro" id="IPR041719">
    <property type="entry name" value="Ferritin_prok"/>
</dbReference>
<dbReference type="InterPro" id="IPR008331">
    <property type="entry name" value="Ferritin_DPS_dom"/>
</dbReference>
<organism evidence="11 12">
    <name type="scientific">Anaerococcus tetradius</name>
    <dbReference type="NCBI Taxonomy" id="33036"/>
    <lineage>
        <taxon>Bacteria</taxon>
        <taxon>Bacillati</taxon>
        <taxon>Bacillota</taxon>
        <taxon>Tissierellia</taxon>
        <taxon>Tissierellales</taxon>
        <taxon>Peptoniphilaceae</taxon>
        <taxon>Anaerococcus</taxon>
    </lineage>
</organism>
<feature type="binding site" evidence="8">
    <location>
        <position position="125"/>
    </location>
    <ligand>
        <name>Fe cation</name>
        <dbReference type="ChEBI" id="CHEBI:24875"/>
        <label>1</label>
    </ligand>
</feature>
<dbReference type="GO" id="GO:0006826">
    <property type="term" value="P:iron ion transport"/>
    <property type="evidence" value="ECO:0007669"/>
    <property type="project" value="InterPro"/>
</dbReference>
<comment type="catalytic activity">
    <reaction evidence="7 9">
        <text>4 Fe(2+) + O2 + 6 H2O = 4 iron(III) oxide-hydroxide + 12 H(+)</text>
        <dbReference type="Rhea" id="RHEA:11972"/>
        <dbReference type="ChEBI" id="CHEBI:15377"/>
        <dbReference type="ChEBI" id="CHEBI:15378"/>
        <dbReference type="ChEBI" id="CHEBI:15379"/>
        <dbReference type="ChEBI" id="CHEBI:29033"/>
        <dbReference type="ChEBI" id="CHEBI:78619"/>
        <dbReference type="EC" id="1.16.3.2"/>
    </reaction>
</comment>
<comment type="caution">
    <text evidence="11">The sequence shown here is derived from an EMBL/GenBank/DDBJ whole genome shotgun (WGS) entry which is preliminary data.</text>
</comment>
<dbReference type="Pfam" id="PF00210">
    <property type="entry name" value="Ferritin"/>
    <property type="match status" value="1"/>
</dbReference>
<dbReference type="Gene3D" id="1.20.1260.10">
    <property type="match status" value="1"/>
</dbReference>
<name>A0A133KGF2_9FIRM</name>
<dbReference type="InterPro" id="IPR012347">
    <property type="entry name" value="Ferritin-like"/>
</dbReference>
<dbReference type="RefSeq" id="WP_060929170.1">
    <property type="nucleotide sequence ID" value="NZ_KQ955265.1"/>
</dbReference>
<proteinExistence type="inferred from homology"/>
<comment type="function">
    <text evidence="1 9">Iron-storage protein.</text>
</comment>
<keyword evidence="6 8" id="KW-0408">Iron</keyword>
<dbReference type="InterPro" id="IPR009040">
    <property type="entry name" value="Ferritin-like_diiron"/>
</dbReference>
<evidence type="ECO:0000256" key="7">
    <source>
        <dbReference type="ARBA" id="ARBA00048035"/>
    </source>
</evidence>
<evidence type="ECO:0000313" key="12">
    <source>
        <dbReference type="Proteomes" id="UP000070383"/>
    </source>
</evidence>
<feature type="binding site" evidence="8">
    <location>
        <position position="93"/>
    </location>
    <ligand>
        <name>Fe cation</name>
        <dbReference type="ChEBI" id="CHEBI:24875"/>
        <label>1</label>
    </ligand>
</feature>
<comment type="subcellular location">
    <subcellularLocation>
        <location evidence="9">Cytoplasm</location>
    </subcellularLocation>
</comment>
<protein>
    <recommendedName>
        <fullName evidence="9">Ferritin</fullName>
        <ecNumber evidence="9">1.16.3.2</ecNumber>
    </recommendedName>
</protein>
<dbReference type="PATRIC" id="fig|33036.3.peg.651"/>
<keyword evidence="12" id="KW-1185">Reference proteome</keyword>
<dbReference type="OrthoDB" id="9801481at2"/>
<dbReference type="GO" id="GO:0008199">
    <property type="term" value="F:ferric iron binding"/>
    <property type="evidence" value="ECO:0007669"/>
    <property type="project" value="InterPro"/>
</dbReference>
<evidence type="ECO:0000256" key="2">
    <source>
        <dbReference type="ARBA" id="ARBA00006950"/>
    </source>
</evidence>
<reference evidence="12" key="1">
    <citation type="submission" date="2016-01" db="EMBL/GenBank/DDBJ databases">
        <authorList>
            <person name="Mitreva M."/>
            <person name="Pepin K.H."/>
            <person name="Mihindukulasuriya K.A."/>
            <person name="Fulton R."/>
            <person name="Fronick C."/>
            <person name="O'Laughlin M."/>
            <person name="Miner T."/>
            <person name="Herter B."/>
            <person name="Rosa B.A."/>
            <person name="Cordes M."/>
            <person name="Tomlinson C."/>
            <person name="Wollam A."/>
            <person name="Palsikar V.B."/>
            <person name="Mardis E.R."/>
            <person name="Wilson R.K."/>
        </authorList>
    </citation>
    <scope>NUCLEOTIDE SEQUENCE [LARGE SCALE GENOMIC DNA]</scope>
    <source>
        <strain evidence="12">MJR8151</strain>
    </source>
</reference>
<comment type="similarity">
    <text evidence="2 9">Belongs to the ferritin family. Prokaryotic subfamily.</text>
</comment>
<keyword evidence="3 9" id="KW-0409">Iron storage</keyword>
<gene>
    <name evidence="11" type="ORF">HMPREF3200_00654</name>
</gene>
<feature type="binding site" evidence="8">
    <location>
        <position position="52"/>
    </location>
    <ligand>
        <name>Fe cation</name>
        <dbReference type="ChEBI" id="CHEBI:24875"/>
        <label>1</label>
    </ligand>
</feature>
<evidence type="ECO:0000256" key="1">
    <source>
        <dbReference type="ARBA" id="ARBA00002485"/>
    </source>
</evidence>
<evidence type="ECO:0000256" key="5">
    <source>
        <dbReference type="ARBA" id="ARBA00023002"/>
    </source>
</evidence>
<evidence type="ECO:0000313" key="11">
    <source>
        <dbReference type="EMBL" id="KWZ78642.1"/>
    </source>
</evidence>
<dbReference type="InterPro" id="IPR001519">
    <property type="entry name" value="Ferritin"/>
</dbReference>
<evidence type="ECO:0000256" key="9">
    <source>
        <dbReference type="RuleBase" id="RU361145"/>
    </source>
</evidence>
<dbReference type="STRING" id="33036.HMPREF3200_00654"/>
<evidence type="ECO:0000256" key="8">
    <source>
        <dbReference type="PIRSR" id="PIRSR601519-1"/>
    </source>
</evidence>
<dbReference type="PANTHER" id="PTHR11431">
    <property type="entry name" value="FERRITIN"/>
    <property type="match status" value="1"/>
</dbReference>
<dbReference type="GO" id="GO:0004322">
    <property type="term" value="F:ferroxidase activity"/>
    <property type="evidence" value="ECO:0007669"/>
    <property type="project" value="TreeGrafter"/>
</dbReference>
<dbReference type="GO" id="GO:0008198">
    <property type="term" value="F:ferrous iron binding"/>
    <property type="evidence" value="ECO:0007669"/>
    <property type="project" value="TreeGrafter"/>
</dbReference>
<dbReference type="CDD" id="cd01055">
    <property type="entry name" value="Nonheme_Ferritin"/>
    <property type="match status" value="1"/>
</dbReference>
<dbReference type="AlphaFoldDB" id="A0A133KGF2"/>
<keyword evidence="5" id="KW-0560">Oxidoreductase</keyword>
<dbReference type="PROSITE" id="PS50905">
    <property type="entry name" value="FERRITIN_LIKE"/>
    <property type="match status" value="1"/>
</dbReference>
<dbReference type="SUPFAM" id="SSF47240">
    <property type="entry name" value="Ferritin-like"/>
    <property type="match status" value="1"/>
</dbReference>
<dbReference type="GO" id="GO:0005829">
    <property type="term" value="C:cytosol"/>
    <property type="evidence" value="ECO:0007669"/>
    <property type="project" value="TreeGrafter"/>
</dbReference>
<evidence type="ECO:0000259" key="10">
    <source>
        <dbReference type="PROSITE" id="PS50905"/>
    </source>
</evidence>
<dbReference type="EMBL" id="LRPM01000022">
    <property type="protein sequence ID" value="KWZ78642.1"/>
    <property type="molecule type" value="Genomic_DNA"/>
</dbReference>
<feature type="domain" description="Ferritin-like diiron" evidence="10">
    <location>
        <begin position="1"/>
        <end position="143"/>
    </location>
</feature>
<evidence type="ECO:0000256" key="6">
    <source>
        <dbReference type="ARBA" id="ARBA00023004"/>
    </source>
</evidence>
<sequence>MDKKILDLINEQMNFEFESAYIYKAMAAYTDDLDLEGFTIWMDQQVSEELIHGEGMKNFLQSVGYKPVYKAVPEPRADYASVLDVMKAALEHEKEVSRRINNIAKEANGVDERVRSFIQWYIDEQVEEEETFNKIVTRLERVGDDWHSIYILDTELGKRPAPTNTPANAQ</sequence>
<dbReference type="GO" id="GO:0006879">
    <property type="term" value="P:intracellular iron ion homeostasis"/>
    <property type="evidence" value="ECO:0007669"/>
    <property type="project" value="UniProtKB-KW"/>
</dbReference>
<evidence type="ECO:0000256" key="3">
    <source>
        <dbReference type="ARBA" id="ARBA00022434"/>
    </source>
</evidence>
<dbReference type="PANTHER" id="PTHR11431:SF127">
    <property type="entry name" value="BACTERIAL NON-HEME FERRITIN"/>
    <property type="match status" value="1"/>
</dbReference>
<evidence type="ECO:0000256" key="4">
    <source>
        <dbReference type="ARBA" id="ARBA00022723"/>
    </source>
</evidence>
<dbReference type="Proteomes" id="UP000070383">
    <property type="component" value="Unassembled WGS sequence"/>
</dbReference>
<accession>A0A133KGF2</accession>
<keyword evidence="4 8" id="KW-0479">Metal-binding</keyword>
<dbReference type="InterPro" id="IPR009078">
    <property type="entry name" value="Ferritin-like_SF"/>
</dbReference>